<organism evidence="1 2">
    <name type="scientific">Brachionus plicatilis</name>
    <name type="common">Marine rotifer</name>
    <name type="synonym">Brachionus muelleri</name>
    <dbReference type="NCBI Taxonomy" id="10195"/>
    <lineage>
        <taxon>Eukaryota</taxon>
        <taxon>Metazoa</taxon>
        <taxon>Spiralia</taxon>
        <taxon>Gnathifera</taxon>
        <taxon>Rotifera</taxon>
        <taxon>Eurotatoria</taxon>
        <taxon>Monogononta</taxon>
        <taxon>Pseudotrocha</taxon>
        <taxon>Ploima</taxon>
        <taxon>Brachionidae</taxon>
        <taxon>Brachionus</taxon>
    </lineage>
</organism>
<protein>
    <submittedName>
        <fullName evidence="1">Uncharacterized protein</fullName>
    </submittedName>
</protein>
<proteinExistence type="predicted"/>
<reference evidence="1 2" key="1">
    <citation type="journal article" date="2018" name="Sci. Rep.">
        <title>Genomic signatures of local adaptation to the degree of environmental predictability in rotifers.</title>
        <authorList>
            <person name="Franch-Gras L."/>
            <person name="Hahn C."/>
            <person name="Garcia-Roger E.M."/>
            <person name="Carmona M.J."/>
            <person name="Serra M."/>
            <person name="Gomez A."/>
        </authorList>
    </citation>
    <scope>NUCLEOTIDE SEQUENCE [LARGE SCALE GENOMIC DNA]</scope>
    <source>
        <strain evidence="1">HYR1</strain>
    </source>
</reference>
<comment type="caution">
    <text evidence="1">The sequence shown here is derived from an EMBL/GenBank/DDBJ whole genome shotgun (WGS) entry which is preliminary data.</text>
</comment>
<accession>A0A3M7RQS8</accession>
<dbReference type="EMBL" id="REGN01002836">
    <property type="protein sequence ID" value="RNA25916.1"/>
    <property type="molecule type" value="Genomic_DNA"/>
</dbReference>
<gene>
    <name evidence="1" type="ORF">BpHYR1_043979</name>
</gene>
<dbReference type="AlphaFoldDB" id="A0A3M7RQS8"/>
<name>A0A3M7RQS8_BRAPC</name>
<sequence>MIYFILISILQKELSIFASDSIKNISSFYLYHSSILIQTDERPIHIKPNSYSEKLLFWSLIDFESAKREKFISCHLIPTMAFDSNTNGIFMQSFTYFMNGRLHCTKLNLKKRERLCVDFAQCKKL</sequence>
<evidence type="ECO:0000313" key="1">
    <source>
        <dbReference type="EMBL" id="RNA25916.1"/>
    </source>
</evidence>
<keyword evidence="2" id="KW-1185">Reference proteome</keyword>
<evidence type="ECO:0000313" key="2">
    <source>
        <dbReference type="Proteomes" id="UP000276133"/>
    </source>
</evidence>
<dbReference type="Proteomes" id="UP000276133">
    <property type="component" value="Unassembled WGS sequence"/>
</dbReference>